<organism evidence="1">
    <name type="scientific">Schistosoma haematobium</name>
    <name type="common">Blood fluke</name>
    <dbReference type="NCBI Taxonomy" id="6185"/>
    <lineage>
        <taxon>Eukaryota</taxon>
        <taxon>Metazoa</taxon>
        <taxon>Spiralia</taxon>
        <taxon>Lophotrochozoa</taxon>
        <taxon>Platyhelminthes</taxon>
        <taxon>Trematoda</taxon>
        <taxon>Digenea</taxon>
        <taxon>Strigeidida</taxon>
        <taxon>Schistosomatoidea</taxon>
        <taxon>Schistosomatidae</taxon>
        <taxon>Schistosoma</taxon>
    </lineage>
</organism>
<protein>
    <submittedName>
        <fullName evidence="1">Uncharacterized protein</fullName>
    </submittedName>
</protein>
<sequence length="34" mass="4002">MEKLEEMNRRILKAYGVLKNYLSACHETNYGVNL</sequence>
<accession>A0A095A1C2</accession>
<name>A0A095A1C2_SCHHA</name>
<evidence type="ECO:0000313" key="1">
    <source>
        <dbReference type="EMBL" id="KGB40602.1"/>
    </source>
</evidence>
<proteinExistence type="predicted"/>
<reference evidence="1" key="1">
    <citation type="journal article" date="2012" name="Nat. Genet.">
        <title>Whole-genome sequence of Schistosoma haematobium.</title>
        <authorList>
            <person name="Young N.D."/>
            <person name="Jex A.R."/>
            <person name="Li B."/>
            <person name="Liu S."/>
            <person name="Yang L."/>
            <person name="Xiong Z."/>
            <person name="Li Y."/>
            <person name="Cantacessi C."/>
            <person name="Hall R.S."/>
            <person name="Xu X."/>
            <person name="Chen F."/>
            <person name="Wu X."/>
            <person name="Zerlotini A."/>
            <person name="Oliveira G."/>
            <person name="Hofmann A."/>
            <person name="Zhang G."/>
            <person name="Fang X."/>
            <person name="Kang Y."/>
            <person name="Campbell B.E."/>
            <person name="Loukas A."/>
            <person name="Ranganathan S."/>
            <person name="Rollinson D."/>
            <person name="Rinaldi G."/>
            <person name="Brindley P.J."/>
            <person name="Yang H."/>
            <person name="Wang J."/>
            <person name="Wang J."/>
            <person name="Gasser R.B."/>
        </authorList>
    </citation>
    <scope>NUCLEOTIDE SEQUENCE [LARGE SCALE GENOMIC DNA]</scope>
</reference>
<dbReference type="EMBL" id="KL251518">
    <property type="protein sequence ID" value="KGB40602.1"/>
    <property type="molecule type" value="Genomic_DNA"/>
</dbReference>
<gene>
    <name evidence="1" type="ORF">MS3_09075</name>
</gene>
<dbReference type="AlphaFoldDB" id="A0A095A1C2"/>